<name>T1K302_TETUR</name>
<proteinExistence type="inferred from homology"/>
<comment type="similarity">
    <text evidence="1">Belongs to the filamin family.</text>
</comment>
<dbReference type="Gene3D" id="2.60.40.10">
    <property type="entry name" value="Immunoglobulins"/>
    <property type="match status" value="14"/>
</dbReference>
<dbReference type="PROSITE" id="PS50194">
    <property type="entry name" value="FILAMIN_REPEAT"/>
    <property type="match status" value="15"/>
</dbReference>
<feature type="repeat" description="Filamin" evidence="3">
    <location>
        <begin position="718"/>
        <end position="805"/>
    </location>
</feature>
<dbReference type="KEGG" id="tut:107359464"/>
<dbReference type="EMBL" id="CAEY01001370">
    <property type="status" value="NOT_ANNOTATED_CDS"/>
    <property type="molecule type" value="Genomic_DNA"/>
</dbReference>
<feature type="compositionally biased region" description="Low complexity" evidence="4">
    <location>
        <begin position="1416"/>
        <end position="1433"/>
    </location>
</feature>
<dbReference type="InterPro" id="IPR014756">
    <property type="entry name" value="Ig_E-set"/>
</dbReference>
<dbReference type="GO" id="GO:0051015">
    <property type="term" value="F:actin filament binding"/>
    <property type="evidence" value="ECO:0007669"/>
    <property type="project" value="InterPro"/>
</dbReference>
<dbReference type="HOGENOM" id="CLU_000783_2_0_1"/>
<dbReference type="PANTHER" id="PTHR38537:SF16">
    <property type="entry name" value="CALPONIN-HOMOLOGY (CH) DOMAIN-CONTAINING PROTEIN"/>
    <property type="match status" value="1"/>
</dbReference>
<dbReference type="InterPro" id="IPR044801">
    <property type="entry name" value="Filamin"/>
</dbReference>
<evidence type="ECO:0000256" key="1">
    <source>
        <dbReference type="ARBA" id="ARBA00009238"/>
    </source>
</evidence>
<feature type="repeat" description="Filamin" evidence="3">
    <location>
        <begin position="359"/>
        <end position="452"/>
    </location>
</feature>
<dbReference type="SUPFAM" id="SSF81296">
    <property type="entry name" value="E set domains"/>
    <property type="match status" value="15"/>
</dbReference>
<protein>
    <submittedName>
        <fullName evidence="5">Uncharacterized protein</fullName>
    </submittedName>
</protein>
<accession>T1K302</accession>
<feature type="region of interest" description="Disordered" evidence="4">
    <location>
        <begin position="1390"/>
        <end position="1448"/>
    </location>
</feature>
<dbReference type="EnsemblMetazoa" id="tetur04g06910.1">
    <property type="protein sequence ID" value="tetur04g06910.1"/>
    <property type="gene ID" value="tetur04g06910"/>
</dbReference>
<feature type="repeat" description="Filamin" evidence="3">
    <location>
        <begin position="1005"/>
        <end position="1087"/>
    </location>
</feature>
<evidence type="ECO:0000256" key="4">
    <source>
        <dbReference type="SAM" id="MobiDB-lite"/>
    </source>
</evidence>
<organism evidence="5 6">
    <name type="scientific">Tetranychus urticae</name>
    <name type="common">Two-spotted spider mite</name>
    <dbReference type="NCBI Taxonomy" id="32264"/>
    <lineage>
        <taxon>Eukaryota</taxon>
        <taxon>Metazoa</taxon>
        <taxon>Ecdysozoa</taxon>
        <taxon>Arthropoda</taxon>
        <taxon>Chelicerata</taxon>
        <taxon>Arachnida</taxon>
        <taxon>Acari</taxon>
        <taxon>Acariformes</taxon>
        <taxon>Trombidiformes</taxon>
        <taxon>Prostigmata</taxon>
        <taxon>Eleutherengona</taxon>
        <taxon>Raphignathae</taxon>
        <taxon>Tetranychoidea</taxon>
        <taxon>Tetranychidae</taxon>
        <taxon>Tetranychus</taxon>
    </lineage>
</organism>
<feature type="repeat" description="Filamin" evidence="3">
    <location>
        <begin position="566"/>
        <end position="621"/>
    </location>
</feature>
<dbReference type="OrthoDB" id="18740at2759"/>
<evidence type="ECO:0000313" key="6">
    <source>
        <dbReference type="Proteomes" id="UP000015104"/>
    </source>
</evidence>
<gene>
    <name evidence="5" type="primary">107359464</name>
</gene>
<feature type="repeat" description="Filamin" evidence="3">
    <location>
        <begin position="803"/>
        <end position="898"/>
    </location>
</feature>
<dbReference type="Proteomes" id="UP000015104">
    <property type="component" value="Unassembled WGS sequence"/>
</dbReference>
<keyword evidence="2" id="KW-0677">Repeat</keyword>
<evidence type="ECO:0000256" key="3">
    <source>
        <dbReference type="PROSITE-ProRule" id="PRU00087"/>
    </source>
</evidence>
<feature type="repeat" description="Filamin" evidence="3">
    <location>
        <begin position="632"/>
        <end position="711"/>
    </location>
</feature>
<feature type="repeat" description="Filamin" evidence="3">
    <location>
        <begin position="270"/>
        <end position="361"/>
    </location>
</feature>
<dbReference type="STRING" id="32264.T1K302"/>
<feature type="repeat" description="Filamin" evidence="3">
    <location>
        <begin position="450"/>
        <end position="541"/>
    </location>
</feature>
<evidence type="ECO:0000256" key="2">
    <source>
        <dbReference type="ARBA" id="ARBA00022737"/>
    </source>
</evidence>
<feature type="compositionally biased region" description="Pro residues" evidence="4">
    <location>
        <begin position="1436"/>
        <end position="1446"/>
    </location>
</feature>
<dbReference type="InterPro" id="IPR001298">
    <property type="entry name" value="Filamin/ABP280_rpt"/>
</dbReference>
<reference evidence="6" key="1">
    <citation type="submission" date="2011-08" db="EMBL/GenBank/DDBJ databases">
        <authorList>
            <person name="Rombauts S."/>
        </authorList>
    </citation>
    <scope>NUCLEOTIDE SEQUENCE</scope>
    <source>
        <strain evidence="6">London</strain>
    </source>
</reference>
<feature type="repeat" description="Filamin" evidence="3">
    <location>
        <begin position="1279"/>
        <end position="1375"/>
    </location>
</feature>
<feature type="repeat" description="Filamin" evidence="3">
    <location>
        <begin position="1091"/>
        <end position="1184"/>
    </location>
</feature>
<feature type="repeat" description="Filamin" evidence="3">
    <location>
        <begin position="1"/>
        <end position="92"/>
    </location>
</feature>
<evidence type="ECO:0000313" key="5">
    <source>
        <dbReference type="EnsemblMetazoa" id="tetur04g06910.1"/>
    </source>
</evidence>
<dbReference type="InterPro" id="IPR017868">
    <property type="entry name" value="Filamin/ABP280_repeat-like"/>
</dbReference>
<dbReference type="Pfam" id="PF00630">
    <property type="entry name" value="Filamin"/>
    <property type="match status" value="13"/>
</dbReference>
<feature type="repeat" description="Filamin" evidence="3">
    <location>
        <begin position="906"/>
        <end position="987"/>
    </location>
</feature>
<keyword evidence="6" id="KW-1185">Reference proteome</keyword>
<feature type="compositionally biased region" description="Basic residues" evidence="4">
    <location>
        <begin position="1401"/>
        <end position="1415"/>
    </location>
</feature>
<reference evidence="5" key="2">
    <citation type="submission" date="2015-06" db="UniProtKB">
        <authorList>
            <consortium name="EnsemblMetazoa"/>
        </authorList>
    </citation>
    <scope>IDENTIFICATION</scope>
</reference>
<sequence>MVSAEMEKVSVTGSALVYAPVNQLATAIVHNVTDEADLSVTIKGPNGPVIPKISGNDVGAQIDFLPNFTGEHHIDIKYKGNPINGSPFATKIYDIKQIKVKEMPKEILIGKPVTFIVEAKNAGPGNLEIIINNGNVPSTPQALGSSQYAITFLPKEVENHQIDIRFNGELVEGAPFICSVLDLSKIVVQKDGLDKVPVNSLVTFFIETNGTVLSEKQITITAGTSKTVKFDLIEEGQVGYKVSFIPTELGDHMIDIKLGGESVSSCPFLVRVYDAKRVKVTEPSAGEIGKLLSFSIDASQAGAGNLEIIVTVNGRYVHNYVIKEGNAKFRVNFKPMEPDVHMVNVKFNGESVPGSPFMVRVIDSSQSVILGDALRMASLTKGIDFTIENKNDRIQDCVVHVTCDNGKKMVAEVKKLKGSFRVNFMPIEIGPHAITIILDGVVINGCPFNCNVYDVSKVKVSGLNTFEVGKPVTFQIDAVEAGEGTLEILVTNRKTGIRPEVDMKSRGLYDVTFVPQEKISHYIRIIFNEEDVPGSPFKIEMKDLIPKNGLVGSSNIAIIDATDPAMEVKVVGPQKTPIISKVTRDNSTFKVEFVPKEVGLHRIEQYIKGNLVAEKTSFIEICDPSRVKLIDVQDGVVGREQTFKIDCTWAGRGNLSVNIKTSNDSEVTHCIKEISTGVYLVSYKPKVDSPHYIDVRYNDHQAPGCPQMVEIRDPTKSIIVHGPALKSCVPEEPATFLIETGGFAAAKNFDVIVTDPNGSPLNIKCYQQKDGSLLAEFTPQRTGPHKIDVLYQDNSITGSPFTSEVFDASKVTLQRIKSTNFIVNEKIFFTLNRKDAGYAELDFTVTSPLGRHLPIEVKGTPDGEGEIIEFIPTVPGKYKIAITFGGIEIPGSPVTFIAQEGNLPVVEGNGLKLGFVDQPVEFNIDARELKGSPEVRVDGPDSEPQVEIEETNGIYRVSFVPTEVGIFDVRVLWNRKELPGSPFHPKILNLEQVRPIGGWESIFNGQEQILLTLNEKKRISFDVTGAGPGKLTGFVKFPDDKVEPAMIEQTAPHKFRLSLTPKLEGEYQIRLNFGDQRLPKSPLIGITNSIRNGDECATVVLRGQGLAGARVGEETQFILDGTDAGPGTPEITMNGVKADISIKVTQINDRIFKATYTPSIQGTYLLNVLWSGKQVKGCPLKVSILPRCDASRVLCSGEGLKGGAIDQEIKVFIDTRRAGPGDLSAHCIGPNKVAFCELLDQMDGTFNLFVKPQEPGKHSLTIKYGGENIRGSPFTLKIAGSPDASKVRVHGPGIEHGVLPLYMSRFICDTRGAGYGDLTVQIRGPRGAFRADMQRVNQNDRIILCKYDPTEPGDYTIEIKYSGKHVPGSPFTVMIFDTQDELNRFNSRQFGGNNEITKNNNNHHHHSQPTHHIRSSHSIIPSHLPHPVHSPHLAHPHPPPPPPHPPVDYLGSSMAAYSIYGPTSWRGSANEL</sequence>
<feature type="repeat" description="Filamin" evidence="3">
    <location>
        <begin position="1185"/>
        <end position="1278"/>
    </location>
</feature>
<dbReference type="GO" id="GO:0030036">
    <property type="term" value="P:actin cytoskeleton organization"/>
    <property type="evidence" value="ECO:0007669"/>
    <property type="project" value="InterPro"/>
</dbReference>
<dbReference type="FunFam" id="2.60.40.10:FF:001145">
    <property type="entry name" value="Jitterbug, isoform I"/>
    <property type="match status" value="1"/>
</dbReference>
<dbReference type="PANTHER" id="PTHR38537">
    <property type="entry name" value="JITTERBUG, ISOFORM N"/>
    <property type="match status" value="1"/>
</dbReference>
<dbReference type="OMA" id="REFDIPM"/>
<dbReference type="InterPro" id="IPR013783">
    <property type="entry name" value="Ig-like_fold"/>
</dbReference>
<dbReference type="SMART" id="SM00557">
    <property type="entry name" value="IG_FLMN"/>
    <property type="match status" value="14"/>
</dbReference>
<dbReference type="eggNOG" id="KOG0518">
    <property type="taxonomic scope" value="Eukaryota"/>
</dbReference>
<feature type="repeat" description="Filamin" evidence="3">
    <location>
        <begin position="90"/>
        <end position="180"/>
    </location>
</feature>
<feature type="repeat" description="Filamin" evidence="3">
    <location>
        <begin position="178"/>
        <end position="272"/>
    </location>
</feature>